<accession>A0A432YL40</accession>
<evidence type="ECO:0000313" key="2">
    <source>
        <dbReference type="Proteomes" id="UP000288127"/>
    </source>
</evidence>
<dbReference type="Gene3D" id="3.30.2310.20">
    <property type="entry name" value="RelE-like"/>
    <property type="match status" value="1"/>
</dbReference>
<dbReference type="InterPro" id="IPR035093">
    <property type="entry name" value="RelE/ParE_toxin_dom_sf"/>
</dbReference>
<proteinExistence type="predicted"/>
<gene>
    <name evidence="1" type="ORF">CWI76_05440</name>
</gene>
<evidence type="ECO:0000313" key="1">
    <source>
        <dbReference type="EMBL" id="RUO61683.1"/>
    </source>
</evidence>
<sequence>MTISIDYTSHFQSQARDQVRFLTKKVGYRAAQKYVDTVLDRFEQKITMFPQGGDRCLESAELGFGQYYEFFDTKAQIRVIYRLAESDDSLISALLFLRTRQDLRDQLIQLVLMSP</sequence>
<keyword evidence="2" id="KW-1185">Reference proteome</keyword>
<evidence type="ECO:0008006" key="3">
    <source>
        <dbReference type="Google" id="ProtNLM"/>
    </source>
</evidence>
<dbReference type="Proteomes" id="UP000288127">
    <property type="component" value="Unassembled WGS sequence"/>
</dbReference>
<organism evidence="1 2">
    <name type="scientific">Pseudidiomarina marina</name>
    <dbReference type="NCBI Taxonomy" id="502366"/>
    <lineage>
        <taxon>Bacteria</taxon>
        <taxon>Pseudomonadati</taxon>
        <taxon>Pseudomonadota</taxon>
        <taxon>Gammaproteobacteria</taxon>
        <taxon>Alteromonadales</taxon>
        <taxon>Idiomarinaceae</taxon>
        <taxon>Pseudidiomarina</taxon>
    </lineage>
</organism>
<name>A0A432YL40_9GAMM</name>
<protein>
    <recommendedName>
        <fullName evidence="3">Type II toxin-antitoxin system RelE/ParE family toxin</fullName>
    </recommendedName>
</protein>
<reference evidence="2" key="1">
    <citation type="journal article" date="2018" name="Front. Microbiol.">
        <title>Genome-Based Analysis Reveals the Taxonomy and Diversity of the Family Idiomarinaceae.</title>
        <authorList>
            <person name="Liu Y."/>
            <person name="Lai Q."/>
            <person name="Shao Z."/>
        </authorList>
    </citation>
    <scope>NUCLEOTIDE SEQUENCE [LARGE SCALE GENOMIC DNA]</scope>
    <source>
        <strain evidence="2">PIM1</strain>
    </source>
</reference>
<dbReference type="AlphaFoldDB" id="A0A432YL40"/>
<dbReference type="RefSeq" id="WP_126759298.1">
    <property type="nucleotide sequence ID" value="NZ_PIPZ01000001.1"/>
</dbReference>
<dbReference type="EMBL" id="PIPZ01000001">
    <property type="protein sequence ID" value="RUO61683.1"/>
    <property type="molecule type" value="Genomic_DNA"/>
</dbReference>
<comment type="caution">
    <text evidence="1">The sequence shown here is derived from an EMBL/GenBank/DDBJ whole genome shotgun (WGS) entry which is preliminary data.</text>
</comment>
<dbReference type="OrthoDB" id="6238102at2"/>